<dbReference type="EMBL" id="RRUE01000002">
    <property type="protein sequence ID" value="RRN43579.1"/>
    <property type="molecule type" value="Genomic_DNA"/>
</dbReference>
<dbReference type="NCBIfam" id="TIGR00964">
    <property type="entry name" value="secE_bact"/>
    <property type="match status" value="1"/>
</dbReference>
<evidence type="ECO:0000313" key="10">
    <source>
        <dbReference type="EMBL" id="RRN43579.1"/>
    </source>
</evidence>
<dbReference type="Gene3D" id="1.20.5.1030">
    <property type="entry name" value="Preprotein translocase secy subunit"/>
    <property type="match status" value="1"/>
</dbReference>
<feature type="transmembrane region" description="Helical" evidence="9">
    <location>
        <begin position="42"/>
        <end position="63"/>
    </location>
</feature>
<sequence>MAAQQKVEDVTSGGDRVKLVLAILAVVAGLAGFYMLSEQALIFRVLSVIGGLVVGAGIAYLSAPGRRALAFMRESWAEARRVVWPTKKETWTITLYVFLFVVVMALFLWLVDSGLQYVLYDLVLGWSR</sequence>
<keyword evidence="6 9" id="KW-1133">Transmembrane helix</keyword>
<dbReference type="InterPro" id="IPR038379">
    <property type="entry name" value="SecE_sf"/>
</dbReference>
<evidence type="ECO:0000256" key="5">
    <source>
        <dbReference type="ARBA" id="ARBA00022927"/>
    </source>
</evidence>
<dbReference type="GO" id="GO:0043952">
    <property type="term" value="P:protein transport by the Sec complex"/>
    <property type="evidence" value="ECO:0007669"/>
    <property type="project" value="UniProtKB-UniRule"/>
</dbReference>
<evidence type="ECO:0000256" key="8">
    <source>
        <dbReference type="ARBA" id="ARBA00023136"/>
    </source>
</evidence>
<evidence type="ECO:0000256" key="1">
    <source>
        <dbReference type="ARBA" id="ARBA00004370"/>
    </source>
</evidence>
<dbReference type="InterPro" id="IPR005807">
    <property type="entry name" value="SecE_bac"/>
</dbReference>
<dbReference type="GO" id="GO:0009306">
    <property type="term" value="P:protein secretion"/>
    <property type="evidence" value="ECO:0007669"/>
    <property type="project" value="UniProtKB-UniRule"/>
</dbReference>
<evidence type="ECO:0000256" key="6">
    <source>
        <dbReference type="ARBA" id="ARBA00022989"/>
    </source>
</evidence>
<accession>A0A3R8NQJ7</accession>
<comment type="subcellular location">
    <subcellularLocation>
        <location evidence="1">Membrane</location>
    </subcellularLocation>
</comment>
<evidence type="ECO:0000256" key="3">
    <source>
        <dbReference type="ARBA" id="ARBA00022475"/>
    </source>
</evidence>
<evidence type="ECO:0000256" key="7">
    <source>
        <dbReference type="ARBA" id="ARBA00023010"/>
    </source>
</evidence>
<dbReference type="GO" id="GO:0005886">
    <property type="term" value="C:plasma membrane"/>
    <property type="evidence" value="ECO:0007669"/>
    <property type="project" value="UniProtKB-UniRule"/>
</dbReference>
<keyword evidence="7 9" id="KW-0811">Translocation</keyword>
<name>A0A3R8NQJ7_9BURK</name>
<proteinExistence type="inferred from homology"/>
<dbReference type="InterPro" id="IPR001901">
    <property type="entry name" value="Translocase_SecE/Sec61-g"/>
</dbReference>
<dbReference type="GO" id="GO:0006605">
    <property type="term" value="P:protein targeting"/>
    <property type="evidence" value="ECO:0007669"/>
    <property type="project" value="UniProtKB-UniRule"/>
</dbReference>
<evidence type="ECO:0000256" key="9">
    <source>
        <dbReference type="HAMAP-Rule" id="MF_00422"/>
    </source>
</evidence>
<dbReference type="PRINTS" id="PR01650">
    <property type="entry name" value="SECETRNLCASE"/>
</dbReference>
<dbReference type="PANTHER" id="PTHR33910">
    <property type="entry name" value="PROTEIN TRANSLOCASE SUBUNIT SECE"/>
    <property type="match status" value="1"/>
</dbReference>
<comment type="similarity">
    <text evidence="9">Belongs to the SecE/SEC61-gamma family.</text>
</comment>
<evidence type="ECO:0000256" key="2">
    <source>
        <dbReference type="ARBA" id="ARBA00022448"/>
    </source>
</evidence>
<evidence type="ECO:0000313" key="11">
    <source>
        <dbReference type="Proteomes" id="UP000270261"/>
    </source>
</evidence>
<keyword evidence="3 9" id="KW-1003">Cell membrane</keyword>
<gene>
    <name evidence="9 10" type="primary">secE</name>
    <name evidence="10" type="ORF">EHV23_09015</name>
</gene>
<dbReference type="NCBIfam" id="NF004371">
    <property type="entry name" value="PRK05740.1-1"/>
    <property type="match status" value="1"/>
</dbReference>
<organism evidence="10 11">
    <name type="scientific">Lautropia dentalis</name>
    <dbReference type="NCBI Taxonomy" id="2490857"/>
    <lineage>
        <taxon>Bacteria</taxon>
        <taxon>Pseudomonadati</taxon>
        <taxon>Pseudomonadota</taxon>
        <taxon>Betaproteobacteria</taxon>
        <taxon>Burkholderiales</taxon>
        <taxon>Burkholderiaceae</taxon>
        <taxon>Lautropia</taxon>
    </lineage>
</organism>
<comment type="caution">
    <text evidence="9">Lacks conserved residue(s) required for the propagation of feature annotation.</text>
</comment>
<comment type="function">
    <text evidence="9">Essential subunit of the Sec protein translocation channel SecYEG. Clamps together the 2 halves of SecY. May contact the channel plug during translocation.</text>
</comment>
<dbReference type="HAMAP" id="MF_00422">
    <property type="entry name" value="SecE"/>
    <property type="match status" value="1"/>
</dbReference>
<dbReference type="AlphaFoldDB" id="A0A3R8NQJ7"/>
<feature type="transmembrane region" description="Helical" evidence="9">
    <location>
        <begin position="19"/>
        <end position="36"/>
    </location>
</feature>
<keyword evidence="11" id="KW-1185">Reference proteome</keyword>
<dbReference type="Proteomes" id="UP000270261">
    <property type="component" value="Unassembled WGS sequence"/>
</dbReference>
<dbReference type="PANTHER" id="PTHR33910:SF1">
    <property type="entry name" value="PROTEIN TRANSLOCASE SUBUNIT SECE"/>
    <property type="match status" value="1"/>
</dbReference>
<evidence type="ECO:0000256" key="4">
    <source>
        <dbReference type="ARBA" id="ARBA00022692"/>
    </source>
</evidence>
<keyword evidence="8 9" id="KW-0472">Membrane</keyword>
<dbReference type="GO" id="GO:0008320">
    <property type="term" value="F:protein transmembrane transporter activity"/>
    <property type="evidence" value="ECO:0007669"/>
    <property type="project" value="UniProtKB-UniRule"/>
</dbReference>
<comment type="subunit">
    <text evidence="9">Component of the Sec protein translocase complex. Heterotrimer consisting of SecY, SecE and SecG subunits. The heterotrimers can form oligomers, although 1 heterotrimer is thought to be able to translocate proteins. Interacts with the ribosome. Interacts with SecDF, and other proteins may be involved. Interacts with SecA.</text>
</comment>
<dbReference type="Pfam" id="PF00584">
    <property type="entry name" value="SecE"/>
    <property type="match status" value="1"/>
</dbReference>
<feature type="transmembrane region" description="Helical" evidence="9">
    <location>
        <begin position="90"/>
        <end position="111"/>
    </location>
</feature>
<comment type="caution">
    <text evidence="10">The sequence shown here is derived from an EMBL/GenBank/DDBJ whole genome shotgun (WGS) entry which is preliminary data.</text>
</comment>
<dbReference type="OrthoDB" id="9806365at2"/>
<reference evidence="10 11" key="1">
    <citation type="submission" date="2018-11" db="EMBL/GenBank/DDBJ databases">
        <title>Genome sequencing of Lautropia sp. KCOM 2505 (= ChDC F240).</title>
        <authorList>
            <person name="Kook J.-K."/>
            <person name="Park S.-N."/>
            <person name="Lim Y.K."/>
        </authorList>
    </citation>
    <scope>NUCLEOTIDE SEQUENCE [LARGE SCALE GENOMIC DNA]</scope>
    <source>
        <strain evidence="10 11">KCOM 2505</strain>
    </source>
</reference>
<keyword evidence="5 9" id="KW-0653">Protein transport</keyword>
<keyword evidence="2 9" id="KW-0813">Transport</keyword>
<dbReference type="GO" id="GO:0065002">
    <property type="term" value="P:intracellular protein transmembrane transport"/>
    <property type="evidence" value="ECO:0007669"/>
    <property type="project" value="UniProtKB-UniRule"/>
</dbReference>
<dbReference type="RefSeq" id="WP_125095785.1">
    <property type="nucleotide sequence ID" value="NZ_RRUE01000002.1"/>
</dbReference>
<keyword evidence="4 9" id="KW-0812">Transmembrane</keyword>
<protein>
    <recommendedName>
        <fullName evidence="9">Protein translocase subunit SecE</fullName>
    </recommendedName>
</protein>